<keyword evidence="10" id="KW-0676">Redox-active center</keyword>
<keyword evidence="9" id="KW-0413">Isomerase</keyword>
<dbReference type="Proteomes" id="UP001195483">
    <property type="component" value="Unassembled WGS sequence"/>
</dbReference>
<dbReference type="InterPro" id="IPR017937">
    <property type="entry name" value="Thioredoxin_CS"/>
</dbReference>
<evidence type="ECO:0000259" key="14">
    <source>
        <dbReference type="PROSITE" id="PS51352"/>
    </source>
</evidence>
<protein>
    <recommendedName>
        <fullName evidence="4">protein disulfide-isomerase</fullName>
        <ecNumber evidence="4">5.3.4.1</ecNumber>
    </recommendedName>
</protein>
<dbReference type="GO" id="GO:0015035">
    <property type="term" value="F:protein-disulfide reductase activity"/>
    <property type="evidence" value="ECO:0007669"/>
    <property type="project" value="TreeGrafter"/>
</dbReference>
<dbReference type="CDD" id="cd03001">
    <property type="entry name" value="PDI_a_P5"/>
    <property type="match status" value="2"/>
</dbReference>
<dbReference type="EC" id="5.3.4.1" evidence="4"/>
<dbReference type="InterPro" id="IPR057305">
    <property type="entry name" value="Thioredox_PDIA6_C"/>
</dbReference>
<keyword evidence="6" id="KW-0677">Repeat</keyword>
<dbReference type="PANTHER" id="PTHR45815">
    <property type="entry name" value="PROTEIN DISULFIDE-ISOMERASE A6"/>
    <property type="match status" value="1"/>
</dbReference>
<feature type="signal peptide" evidence="13">
    <location>
        <begin position="1"/>
        <end position="17"/>
    </location>
</feature>
<evidence type="ECO:0000256" key="3">
    <source>
        <dbReference type="ARBA" id="ARBA00006347"/>
    </source>
</evidence>
<evidence type="ECO:0000313" key="16">
    <source>
        <dbReference type="Proteomes" id="UP001195483"/>
    </source>
</evidence>
<dbReference type="PROSITE" id="PS00194">
    <property type="entry name" value="THIOREDOXIN_1"/>
    <property type="match status" value="2"/>
</dbReference>
<dbReference type="CDD" id="cd02983">
    <property type="entry name" value="P5_C"/>
    <property type="match status" value="1"/>
</dbReference>
<dbReference type="InterPro" id="IPR036249">
    <property type="entry name" value="Thioredoxin-like_sf"/>
</dbReference>
<dbReference type="PROSITE" id="PS51352">
    <property type="entry name" value="THIOREDOXIN_2"/>
    <property type="match status" value="2"/>
</dbReference>
<evidence type="ECO:0000256" key="6">
    <source>
        <dbReference type="ARBA" id="ARBA00022737"/>
    </source>
</evidence>
<feature type="compositionally biased region" description="Gly residues" evidence="12">
    <location>
        <begin position="146"/>
        <end position="156"/>
    </location>
</feature>
<evidence type="ECO:0000313" key="15">
    <source>
        <dbReference type="EMBL" id="KAK3611557.1"/>
    </source>
</evidence>
<feature type="domain" description="Thioredoxin" evidence="14">
    <location>
        <begin position="7"/>
        <end position="131"/>
    </location>
</feature>
<organism evidence="15 16">
    <name type="scientific">Potamilus streckersoni</name>
    <dbReference type="NCBI Taxonomy" id="2493646"/>
    <lineage>
        <taxon>Eukaryota</taxon>
        <taxon>Metazoa</taxon>
        <taxon>Spiralia</taxon>
        <taxon>Lophotrochozoa</taxon>
        <taxon>Mollusca</taxon>
        <taxon>Bivalvia</taxon>
        <taxon>Autobranchia</taxon>
        <taxon>Heteroconchia</taxon>
        <taxon>Palaeoheterodonta</taxon>
        <taxon>Unionida</taxon>
        <taxon>Unionoidea</taxon>
        <taxon>Unionidae</taxon>
        <taxon>Ambleminae</taxon>
        <taxon>Lampsilini</taxon>
        <taxon>Potamilus</taxon>
    </lineage>
</organism>
<evidence type="ECO:0000256" key="8">
    <source>
        <dbReference type="ARBA" id="ARBA00023157"/>
    </source>
</evidence>
<reference evidence="15" key="1">
    <citation type="journal article" date="2021" name="Genome Biol. Evol.">
        <title>A High-Quality Reference Genome for a Parasitic Bivalve with Doubly Uniparental Inheritance (Bivalvia: Unionida).</title>
        <authorList>
            <person name="Smith C.H."/>
        </authorList>
    </citation>
    <scope>NUCLEOTIDE SEQUENCE</scope>
    <source>
        <strain evidence="15">CHS0354</strain>
    </source>
</reference>
<dbReference type="FunFam" id="3.40.30.10:FF:000032">
    <property type="entry name" value="Protein disulfide-isomerase A6 homolog"/>
    <property type="match status" value="1"/>
</dbReference>
<reference evidence="15" key="2">
    <citation type="journal article" date="2021" name="Genome Biol. Evol.">
        <title>Developing a high-quality reference genome for a parasitic bivalve with doubly uniparental inheritance (Bivalvia: Unionida).</title>
        <authorList>
            <person name="Smith C.H."/>
        </authorList>
    </citation>
    <scope>NUCLEOTIDE SEQUENCE</scope>
    <source>
        <strain evidence="15">CHS0354</strain>
        <tissue evidence="15">Mantle</tissue>
    </source>
</reference>
<keyword evidence="7" id="KW-0256">Endoplasmic reticulum</keyword>
<dbReference type="NCBIfam" id="TIGR01126">
    <property type="entry name" value="pdi_dom"/>
    <property type="match status" value="2"/>
</dbReference>
<gene>
    <name evidence="15" type="ORF">CHS0354_018073</name>
</gene>
<evidence type="ECO:0000256" key="9">
    <source>
        <dbReference type="ARBA" id="ARBA00023235"/>
    </source>
</evidence>
<dbReference type="Pfam" id="PF00085">
    <property type="entry name" value="Thioredoxin"/>
    <property type="match status" value="2"/>
</dbReference>
<evidence type="ECO:0000256" key="2">
    <source>
        <dbReference type="ARBA" id="ARBA00004319"/>
    </source>
</evidence>
<comment type="similarity">
    <text evidence="3 11">Belongs to the protein disulfide isomerase family.</text>
</comment>
<dbReference type="PRINTS" id="PR00421">
    <property type="entry name" value="THIOREDOXIN"/>
</dbReference>
<evidence type="ECO:0000256" key="11">
    <source>
        <dbReference type="RuleBase" id="RU004208"/>
    </source>
</evidence>
<feature type="domain" description="Thioredoxin" evidence="14">
    <location>
        <begin position="155"/>
        <end position="270"/>
    </location>
</feature>
<comment type="catalytic activity">
    <reaction evidence="1">
        <text>Catalyzes the rearrangement of -S-S- bonds in proteins.</text>
        <dbReference type="EC" id="5.3.4.1"/>
    </reaction>
</comment>
<evidence type="ECO:0000256" key="10">
    <source>
        <dbReference type="ARBA" id="ARBA00023284"/>
    </source>
</evidence>
<sequence>MREITVFLLSLLATAKALYTSSDDVIELTDSNFNREVIQSDQLWLVEFYAPWCGHCQSLAPEWKKAATALKGVVKVAAVDATIHQSLASRFSVQGYPTIKMFGANKNSPQDYQGPRQASGIVDSALSSLGSLVRQRLSGKKSEGGKSSGGSGGGQKQGNPDDVIELTDHNFQDLVLDSEDLWMVEFFAPWCGHCKNLAPHWASAATEMKGKVKFGAYDATVYKEYAGRYGVQGFPTIKMFPTGKKSGDAVDFDGGRTSSDIINWVTEKLSENVAPPELYQIVDQDTLNKNCEDKQLCIVAVLPHILDCQSECRNKYLQIMKDMGEKYKKKMWGWLWAEAGAQPALEDSVGVGGFGYPAMVAINSRKMMYSTLLGPFSDKGINEFLRDLSFGRGSTAPVKGAKLPKIETTGSWDGKDGQLPVDEDIDLSDVDLEDLKDEL</sequence>
<evidence type="ECO:0000256" key="13">
    <source>
        <dbReference type="SAM" id="SignalP"/>
    </source>
</evidence>
<proteinExistence type="inferred from homology"/>
<keyword evidence="8" id="KW-1015">Disulfide bond</keyword>
<reference evidence="15" key="3">
    <citation type="submission" date="2023-05" db="EMBL/GenBank/DDBJ databases">
        <authorList>
            <person name="Smith C.H."/>
        </authorList>
    </citation>
    <scope>NUCLEOTIDE SEQUENCE</scope>
    <source>
        <strain evidence="15">CHS0354</strain>
        <tissue evidence="15">Mantle</tissue>
    </source>
</reference>
<dbReference type="GO" id="GO:0034976">
    <property type="term" value="P:response to endoplasmic reticulum stress"/>
    <property type="evidence" value="ECO:0007669"/>
    <property type="project" value="TreeGrafter"/>
</dbReference>
<feature type="region of interest" description="Disordered" evidence="12">
    <location>
        <begin position="137"/>
        <end position="163"/>
    </location>
</feature>
<evidence type="ECO:0000256" key="4">
    <source>
        <dbReference type="ARBA" id="ARBA00012723"/>
    </source>
</evidence>
<comment type="caution">
    <text evidence="15">The sequence shown here is derived from an EMBL/GenBank/DDBJ whole genome shotgun (WGS) entry which is preliminary data.</text>
</comment>
<keyword evidence="16" id="KW-1185">Reference proteome</keyword>
<dbReference type="PANTHER" id="PTHR45815:SF3">
    <property type="entry name" value="PROTEIN DISULFIDE-ISOMERASE A6"/>
    <property type="match status" value="1"/>
</dbReference>
<dbReference type="Gene3D" id="3.40.30.10">
    <property type="entry name" value="Glutaredoxin"/>
    <property type="match status" value="2"/>
</dbReference>
<dbReference type="GO" id="GO:0003756">
    <property type="term" value="F:protein disulfide isomerase activity"/>
    <property type="evidence" value="ECO:0007669"/>
    <property type="project" value="UniProtKB-EC"/>
</dbReference>
<accession>A0AAE0TJF2</accession>
<dbReference type="InterPro" id="IPR005788">
    <property type="entry name" value="PDI_thioredoxin-like_dom"/>
</dbReference>
<dbReference type="GO" id="GO:0005788">
    <property type="term" value="C:endoplasmic reticulum lumen"/>
    <property type="evidence" value="ECO:0007669"/>
    <property type="project" value="UniProtKB-SubCell"/>
</dbReference>
<dbReference type="InterPro" id="IPR013766">
    <property type="entry name" value="Thioredoxin_domain"/>
</dbReference>
<dbReference type="EMBL" id="JAEAOA010001119">
    <property type="protein sequence ID" value="KAK3611557.1"/>
    <property type="molecule type" value="Genomic_DNA"/>
</dbReference>
<evidence type="ECO:0000256" key="1">
    <source>
        <dbReference type="ARBA" id="ARBA00001182"/>
    </source>
</evidence>
<comment type="subcellular location">
    <subcellularLocation>
        <location evidence="2">Endoplasmic reticulum lumen</location>
    </subcellularLocation>
</comment>
<feature type="chain" id="PRO_5042041512" description="protein disulfide-isomerase" evidence="13">
    <location>
        <begin position="18"/>
        <end position="439"/>
    </location>
</feature>
<evidence type="ECO:0000256" key="12">
    <source>
        <dbReference type="SAM" id="MobiDB-lite"/>
    </source>
</evidence>
<dbReference type="SUPFAM" id="SSF52833">
    <property type="entry name" value="Thioredoxin-like"/>
    <property type="match status" value="3"/>
</dbReference>
<keyword evidence="5 13" id="KW-0732">Signal</keyword>
<name>A0AAE0TJF2_9BIVA</name>
<dbReference type="Pfam" id="PF24541">
    <property type="entry name" value="Thioredox_PDIA6_C"/>
    <property type="match status" value="1"/>
</dbReference>
<dbReference type="AlphaFoldDB" id="A0AAE0TJF2"/>
<evidence type="ECO:0000256" key="7">
    <source>
        <dbReference type="ARBA" id="ARBA00022824"/>
    </source>
</evidence>
<evidence type="ECO:0000256" key="5">
    <source>
        <dbReference type="ARBA" id="ARBA00022729"/>
    </source>
</evidence>
<dbReference type="FunFam" id="3.40.30.10:FF:000050">
    <property type="entry name" value="protein disulfide-isomerase A6 isoform X1"/>
    <property type="match status" value="1"/>
</dbReference>